<dbReference type="OrthoDB" id="3518805at2"/>
<dbReference type="EMBL" id="NFZW01000008">
    <property type="protein sequence ID" value="RFA36807.1"/>
    <property type="molecule type" value="Genomic_DNA"/>
</dbReference>
<dbReference type="SUPFAM" id="SSF51735">
    <property type="entry name" value="NAD(P)-binding Rossmann-fold domains"/>
    <property type="match status" value="1"/>
</dbReference>
<keyword evidence="3" id="KW-1185">Reference proteome</keyword>
<proteinExistence type="predicted"/>
<dbReference type="InterPro" id="IPR005097">
    <property type="entry name" value="Sacchrp_dh_NADP-bd"/>
</dbReference>
<evidence type="ECO:0000259" key="1">
    <source>
        <dbReference type="Pfam" id="PF03435"/>
    </source>
</evidence>
<name>A0A3E0WY27_9GAMM</name>
<comment type="caution">
    <text evidence="2">The sequence shown here is derived from an EMBL/GenBank/DDBJ whole genome shotgun (WGS) entry which is preliminary data.</text>
</comment>
<organism evidence="2 3">
    <name type="scientific">Alkalilimnicola ehrlichii</name>
    <dbReference type="NCBI Taxonomy" id="351052"/>
    <lineage>
        <taxon>Bacteria</taxon>
        <taxon>Pseudomonadati</taxon>
        <taxon>Pseudomonadota</taxon>
        <taxon>Gammaproteobacteria</taxon>
        <taxon>Chromatiales</taxon>
        <taxon>Ectothiorhodospiraceae</taxon>
        <taxon>Alkalilimnicola</taxon>
    </lineage>
</organism>
<dbReference type="Pfam" id="PF03435">
    <property type="entry name" value="Sacchrp_dh_NADP"/>
    <property type="match status" value="1"/>
</dbReference>
<dbReference type="AlphaFoldDB" id="A0A3E0WY27"/>
<dbReference type="InterPro" id="IPR036291">
    <property type="entry name" value="NAD(P)-bd_dom_sf"/>
</dbReference>
<protein>
    <recommendedName>
        <fullName evidence="1">Saccharopine dehydrogenase NADP binding domain-containing protein</fullName>
    </recommendedName>
</protein>
<evidence type="ECO:0000313" key="3">
    <source>
        <dbReference type="Proteomes" id="UP000256763"/>
    </source>
</evidence>
<accession>A0A3E0WY27</accession>
<gene>
    <name evidence="2" type="ORF">CAL65_09780</name>
</gene>
<dbReference type="Gene3D" id="3.40.50.720">
    <property type="entry name" value="NAD(P)-binding Rossmann-like Domain"/>
    <property type="match status" value="1"/>
</dbReference>
<dbReference type="RefSeq" id="WP_116302068.1">
    <property type="nucleotide sequence ID" value="NZ_NFZV01000008.1"/>
</dbReference>
<sequence length="332" mass="35429">MTNHTPSSVLLIGGYGTVGRRAAHLLRQLHPNLPLTIAGRNPIKASALAADVGNADAVTVDIARPDLGLAADAQFSTVVVLLKDSGLNTMRFAQARKIPYIAFSNYAFEIAPEIALYAQQPARAPIALLGHHLGGVATLAALRFARDFRVVRSVAIGAIFGAEEIAGDTTQSDTDRVADAAPRPLMRKNGRWIWADAEEANRLFTDSTGAEREGQAYPLLDVVSIAATTGAESVRFDAAVRDADASESFHEVVLELSGEQADGRIEHVRYSLRDEDVHQGLSARGLALAIERLLGLTGGTPLSPGLYLPENLLDPGDALSRIQELGAKLVRF</sequence>
<reference evidence="3" key="1">
    <citation type="submission" date="2017-05" db="EMBL/GenBank/DDBJ databases">
        <authorList>
            <person name="Sharma S."/>
            <person name="Sidhu C."/>
            <person name="Pinnaka A.K."/>
        </authorList>
    </citation>
    <scope>NUCLEOTIDE SEQUENCE [LARGE SCALE GENOMIC DNA]</scope>
    <source>
        <strain evidence="3">AK93</strain>
    </source>
</reference>
<evidence type="ECO:0000313" key="2">
    <source>
        <dbReference type="EMBL" id="RFA36807.1"/>
    </source>
</evidence>
<feature type="domain" description="Saccharopine dehydrogenase NADP binding" evidence="1">
    <location>
        <begin position="9"/>
        <end position="105"/>
    </location>
</feature>
<dbReference type="Proteomes" id="UP000256763">
    <property type="component" value="Unassembled WGS sequence"/>
</dbReference>